<name>A0A9P6ZQB3_9AGAM</name>
<proteinExistence type="predicted"/>
<keyword evidence="3" id="KW-0862">Zinc</keyword>
<feature type="domain" description="RING-type" evidence="5">
    <location>
        <begin position="10"/>
        <end position="53"/>
    </location>
</feature>
<dbReference type="SMART" id="SM00184">
    <property type="entry name" value="RING"/>
    <property type="match status" value="1"/>
</dbReference>
<dbReference type="InterPro" id="IPR013083">
    <property type="entry name" value="Znf_RING/FYVE/PHD"/>
</dbReference>
<keyword evidence="7" id="KW-1185">Reference proteome</keyword>
<evidence type="ECO:0000256" key="3">
    <source>
        <dbReference type="ARBA" id="ARBA00022833"/>
    </source>
</evidence>
<dbReference type="Gene3D" id="3.30.40.10">
    <property type="entry name" value="Zinc/RING finger domain, C3HC4 (zinc finger)"/>
    <property type="match status" value="1"/>
</dbReference>
<comment type="caution">
    <text evidence="6">The sequence shown here is derived from an EMBL/GenBank/DDBJ whole genome shotgun (WGS) entry which is preliminary data.</text>
</comment>
<dbReference type="SUPFAM" id="SSF57850">
    <property type="entry name" value="RING/U-box"/>
    <property type="match status" value="1"/>
</dbReference>
<keyword evidence="2 4" id="KW-0863">Zinc-finger</keyword>
<dbReference type="Proteomes" id="UP000714275">
    <property type="component" value="Unassembled WGS sequence"/>
</dbReference>
<keyword evidence="1" id="KW-0479">Metal-binding</keyword>
<dbReference type="InterPro" id="IPR001841">
    <property type="entry name" value="Znf_RING"/>
</dbReference>
<gene>
    <name evidence="6" type="ORF">EV702DRAFT_532762</name>
</gene>
<dbReference type="OrthoDB" id="6105938at2759"/>
<evidence type="ECO:0000256" key="2">
    <source>
        <dbReference type="ARBA" id="ARBA00022771"/>
    </source>
</evidence>
<dbReference type="GO" id="GO:0008270">
    <property type="term" value="F:zinc ion binding"/>
    <property type="evidence" value="ECO:0007669"/>
    <property type="project" value="UniProtKB-KW"/>
</dbReference>
<reference evidence="6" key="1">
    <citation type="journal article" date="2020" name="New Phytol.">
        <title>Comparative genomics reveals dynamic genome evolution in host specialist ectomycorrhizal fungi.</title>
        <authorList>
            <person name="Lofgren L.A."/>
            <person name="Nguyen N.H."/>
            <person name="Vilgalys R."/>
            <person name="Ruytinx J."/>
            <person name="Liao H.L."/>
            <person name="Branco S."/>
            <person name="Kuo A."/>
            <person name="LaButti K."/>
            <person name="Lipzen A."/>
            <person name="Andreopoulos W."/>
            <person name="Pangilinan J."/>
            <person name="Riley R."/>
            <person name="Hundley H."/>
            <person name="Na H."/>
            <person name="Barry K."/>
            <person name="Grigoriev I.V."/>
            <person name="Stajich J.E."/>
            <person name="Kennedy P.G."/>
        </authorList>
    </citation>
    <scope>NUCLEOTIDE SEQUENCE</scope>
    <source>
        <strain evidence="6">DOB743</strain>
    </source>
</reference>
<evidence type="ECO:0000256" key="4">
    <source>
        <dbReference type="PROSITE-ProRule" id="PRU00175"/>
    </source>
</evidence>
<dbReference type="InterPro" id="IPR017907">
    <property type="entry name" value="Znf_RING_CS"/>
</dbReference>
<evidence type="ECO:0000313" key="7">
    <source>
        <dbReference type="Proteomes" id="UP000714275"/>
    </source>
</evidence>
<dbReference type="PROSITE" id="PS50089">
    <property type="entry name" value="ZF_RING_2"/>
    <property type="match status" value="1"/>
</dbReference>
<dbReference type="InterPro" id="IPR027370">
    <property type="entry name" value="Znf-RING_euk"/>
</dbReference>
<protein>
    <recommendedName>
        <fullName evidence="5">RING-type domain-containing protein</fullName>
    </recommendedName>
</protein>
<dbReference type="PROSITE" id="PS00518">
    <property type="entry name" value="ZF_RING_1"/>
    <property type="match status" value="1"/>
</dbReference>
<dbReference type="EMBL" id="JABBWD010000042">
    <property type="protein sequence ID" value="KAG1774357.1"/>
    <property type="molecule type" value="Genomic_DNA"/>
</dbReference>
<evidence type="ECO:0000259" key="5">
    <source>
        <dbReference type="PROSITE" id="PS50089"/>
    </source>
</evidence>
<evidence type="ECO:0000313" key="6">
    <source>
        <dbReference type="EMBL" id="KAG1774357.1"/>
    </source>
</evidence>
<accession>A0A9P6ZQB3</accession>
<sequence length="194" mass="21678">MLVVHPASCCDVCLDPYSISSGPAHSPHAIACGHIFCLTCLRSLSLSACPLCREPFQPDHVKKLYLENPSKRDNVEQGTIDDRHASLLLHRMSLVSGEDTPDAEVVKVVTEVQEWLKSQSGNPNSHILLRAAVASFQRTKVLQDQSEHEKAECSRLRDKLRTCKLYADLDSRISRVVEEGLLSRIQKIENEHAL</sequence>
<organism evidence="6 7">
    <name type="scientific">Suillus placidus</name>
    <dbReference type="NCBI Taxonomy" id="48579"/>
    <lineage>
        <taxon>Eukaryota</taxon>
        <taxon>Fungi</taxon>
        <taxon>Dikarya</taxon>
        <taxon>Basidiomycota</taxon>
        <taxon>Agaricomycotina</taxon>
        <taxon>Agaricomycetes</taxon>
        <taxon>Agaricomycetidae</taxon>
        <taxon>Boletales</taxon>
        <taxon>Suillineae</taxon>
        <taxon>Suillaceae</taxon>
        <taxon>Suillus</taxon>
    </lineage>
</organism>
<evidence type="ECO:0000256" key="1">
    <source>
        <dbReference type="ARBA" id="ARBA00022723"/>
    </source>
</evidence>
<dbReference type="Pfam" id="PF13445">
    <property type="entry name" value="zf-RING_UBOX"/>
    <property type="match status" value="1"/>
</dbReference>
<dbReference type="AlphaFoldDB" id="A0A9P6ZQB3"/>